<dbReference type="InterPro" id="IPR052895">
    <property type="entry name" value="HetReg/Transcr_Mod"/>
</dbReference>
<dbReference type="InterPro" id="IPR036770">
    <property type="entry name" value="Ankyrin_rpt-contain_sf"/>
</dbReference>
<feature type="domain" description="Heterokaryon incompatibility" evidence="3">
    <location>
        <begin position="47"/>
        <end position="185"/>
    </location>
</feature>
<reference evidence="4" key="1">
    <citation type="journal article" date="2023" name="Mol. Phylogenet. Evol.">
        <title>Genome-scale phylogeny and comparative genomics of the fungal order Sordariales.</title>
        <authorList>
            <person name="Hensen N."/>
            <person name="Bonometti L."/>
            <person name="Westerberg I."/>
            <person name="Brannstrom I.O."/>
            <person name="Guillou S."/>
            <person name="Cros-Aarteil S."/>
            <person name="Calhoun S."/>
            <person name="Haridas S."/>
            <person name="Kuo A."/>
            <person name="Mondo S."/>
            <person name="Pangilinan J."/>
            <person name="Riley R."/>
            <person name="LaButti K."/>
            <person name="Andreopoulos B."/>
            <person name="Lipzen A."/>
            <person name="Chen C."/>
            <person name="Yan M."/>
            <person name="Daum C."/>
            <person name="Ng V."/>
            <person name="Clum A."/>
            <person name="Steindorff A."/>
            <person name="Ohm R.A."/>
            <person name="Martin F."/>
            <person name="Silar P."/>
            <person name="Natvig D.O."/>
            <person name="Lalanne C."/>
            <person name="Gautier V."/>
            <person name="Ament-Velasquez S.L."/>
            <person name="Kruys A."/>
            <person name="Hutchinson M.I."/>
            <person name="Powell A.J."/>
            <person name="Barry K."/>
            <person name="Miller A.N."/>
            <person name="Grigoriev I.V."/>
            <person name="Debuchy R."/>
            <person name="Gladieux P."/>
            <person name="Hiltunen Thoren M."/>
            <person name="Johannesson H."/>
        </authorList>
    </citation>
    <scope>NUCLEOTIDE SEQUENCE</scope>
    <source>
        <strain evidence="4">PSN324</strain>
    </source>
</reference>
<name>A0AAV9HU95_9PEZI</name>
<sequence>MTEYVYRPLPKGSIRLLRIKQDADDSAPVECQLFDAPVLASGRAGLYEALSYVWGSGDKPRSVRVNGCDFSVGQNLHAALVALRDPVLDRIVWIDAVCINQGDDIEKGHQVQAMAKIYAKAKGVVVWLGPSTAESERAFRFIKALAFRKLQPESDDPFGRLQISKADVLDLIQRPWFKRIWVLQEVAAARHIVVKSGADEVSGDGFCAGLEKLGEYLDPKKDHGDHADGKSKIRDSVLALGPVTRLMKGSGLRPPVGDNASPRYSINVAPLVELVSLYQGHEATNRLDKIYALLGMSSDDPGATGLVPDYTISWEKLMNRFIDFAFSGKALVDISHDKNTAVIRAKGYVLSSPDFYSGEESGQTVDLNNIVCSLEGMAMPTLVTCHGDYSTVVQIATRLLGGRTQQDHPRESNFSIDFLLVWDLTWSAPKEKGANREPAMWFMETDVAASIDITAWKGPLMAEARALSAAMIVYIQWLRQRIYAVNLQLPGWALGAVQAAVDRYQTFLTSAPGGQRGPDSSSDCGTAGRLVILSLIISLGTNPVDFDYQFVTTDLRSPLLLAASTQKLAVVERILDCPDPEVNGLDELRLAVRTRYEAAVAGLMATKKLNPWLDGGRRLWGSAAQIALQNFFHNRIDRLADLDLEGSPEGRILQTFIAMDDGIRQVLYCGINSSRPLTASDVRFLLEKLPFDLNSQDSEGKTLFMVAVCKGHFEITKYLLSEAEASQHPCHARDSRGRTPLMMAAERGYPEVVKLLLASGESMPNSTDKDGLTALVLAASGVRKDDGADRRLKFEQTFSILMKHEGVQLDLRGNDGRTVLMLVMRAGWAVTVKHLLQTDAVRSHLNAQDSKGRTALLHALLEGKQWASVMEEQIRANPKTVPCNNYIQAVSRAAVYLLQDDQTDIDVTDNDGNSALSLLKTWPPAPRGGMELGQLENDWNRNKLRKYMKHYARTQPKHRERQIDSDSHQNDV</sequence>
<dbReference type="SMART" id="SM00248">
    <property type="entry name" value="ANK"/>
    <property type="match status" value="5"/>
</dbReference>
<evidence type="ECO:0000256" key="2">
    <source>
        <dbReference type="SAM" id="MobiDB-lite"/>
    </source>
</evidence>
<dbReference type="Pfam" id="PF12796">
    <property type="entry name" value="Ank_2"/>
    <property type="match status" value="1"/>
</dbReference>
<dbReference type="InterPro" id="IPR010730">
    <property type="entry name" value="HET"/>
</dbReference>
<feature type="region of interest" description="Disordered" evidence="2">
    <location>
        <begin position="953"/>
        <end position="972"/>
    </location>
</feature>
<dbReference type="Pfam" id="PF06985">
    <property type="entry name" value="HET"/>
    <property type="match status" value="1"/>
</dbReference>
<dbReference type="Proteomes" id="UP001321749">
    <property type="component" value="Unassembled WGS sequence"/>
</dbReference>
<reference evidence="4" key="2">
    <citation type="submission" date="2023-06" db="EMBL/GenBank/DDBJ databases">
        <authorList>
            <consortium name="Lawrence Berkeley National Laboratory"/>
            <person name="Mondo S.J."/>
            <person name="Hensen N."/>
            <person name="Bonometti L."/>
            <person name="Westerberg I."/>
            <person name="Brannstrom I.O."/>
            <person name="Guillou S."/>
            <person name="Cros-Aarteil S."/>
            <person name="Calhoun S."/>
            <person name="Haridas S."/>
            <person name="Kuo A."/>
            <person name="Pangilinan J."/>
            <person name="Riley R."/>
            <person name="Labutti K."/>
            <person name="Andreopoulos B."/>
            <person name="Lipzen A."/>
            <person name="Chen C."/>
            <person name="Yanf M."/>
            <person name="Daum C."/>
            <person name="Ng V."/>
            <person name="Clum A."/>
            <person name="Steindorff A."/>
            <person name="Ohm R."/>
            <person name="Martin F."/>
            <person name="Silar P."/>
            <person name="Natvig D."/>
            <person name="Lalanne C."/>
            <person name="Gautier V."/>
            <person name="Ament-Velasquez S.L."/>
            <person name="Kruys A."/>
            <person name="Hutchinson M.I."/>
            <person name="Powell A.J."/>
            <person name="Barry K."/>
            <person name="Miller A.N."/>
            <person name="Grigoriev I.V."/>
            <person name="Debuchy R."/>
            <person name="Gladieux P."/>
            <person name="Thoren M.H."/>
            <person name="Johannesson H."/>
        </authorList>
    </citation>
    <scope>NUCLEOTIDE SEQUENCE</scope>
    <source>
        <strain evidence="4">PSN324</strain>
    </source>
</reference>
<dbReference type="Gene3D" id="1.25.40.20">
    <property type="entry name" value="Ankyrin repeat-containing domain"/>
    <property type="match status" value="1"/>
</dbReference>
<dbReference type="AlphaFoldDB" id="A0AAV9HU95"/>
<dbReference type="InterPro" id="IPR002110">
    <property type="entry name" value="Ankyrin_rpt"/>
</dbReference>
<dbReference type="PROSITE" id="PS50088">
    <property type="entry name" value="ANK_REPEAT"/>
    <property type="match status" value="1"/>
</dbReference>
<evidence type="ECO:0000313" key="4">
    <source>
        <dbReference type="EMBL" id="KAK4464389.1"/>
    </source>
</evidence>
<keyword evidence="5" id="KW-1185">Reference proteome</keyword>
<dbReference type="PANTHER" id="PTHR24148">
    <property type="entry name" value="ANKYRIN REPEAT DOMAIN-CONTAINING PROTEIN 39 HOMOLOG-RELATED"/>
    <property type="match status" value="1"/>
</dbReference>
<comment type="caution">
    <text evidence="4">The sequence shown here is derived from an EMBL/GenBank/DDBJ whole genome shotgun (WGS) entry which is preliminary data.</text>
</comment>
<dbReference type="EMBL" id="MU864948">
    <property type="protein sequence ID" value="KAK4464389.1"/>
    <property type="molecule type" value="Genomic_DNA"/>
</dbReference>
<proteinExistence type="predicted"/>
<feature type="compositionally biased region" description="Basic and acidic residues" evidence="2">
    <location>
        <begin position="961"/>
        <end position="972"/>
    </location>
</feature>
<protein>
    <submittedName>
        <fullName evidence="4">Heterokaryon incompatibility protein-domain-containing protein</fullName>
    </submittedName>
</protein>
<evidence type="ECO:0000259" key="3">
    <source>
        <dbReference type="Pfam" id="PF06985"/>
    </source>
</evidence>
<dbReference type="PROSITE" id="PS50297">
    <property type="entry name" value="ANK_REP_REGION"/>
    <property type="match status" value="1"/>
</dbReference>
<gene>
    <name evidence="4" type="ORF">QBC42DRAFT_220578</name>
</gene>
<dbReference type="PANTHER" id="PTHR24148:SF78">
    <property type="entry name" value="HETEROKARYON INCOMPATIBILITY DOMAIN-CONTAINING PROTEIN"/>
    <property type="match status" value="1"/>
</dbReference>
<accession>A0AAV9HU95</accession>
<feature type="repeat" description="ANK" evidence="1">
    <location>
        <begin position="736"/>
        <end position="768"/>
    </location>
</feature>
<evidence type="ECO:0000313" key="5">
    <source>
        <dbReference type="Proteomes" id="UP001321749"/>
    </source>
</evidence>
<evidence type="ECO:0000256" key="1">
    <source>
        <dbReference type="PROSITE-ProRule" id="PRU00023"/>
    </source>
</evidence>
<keyword evidence="1" id="KW-0040">ANK repeat</keyword>
<organism evidence="4 5">
    <name type="scientific">Cladorrhinum samala</name>
    <dbReference type="NCBI Taxonomy" id="585594"/>
    <lineage>
        <taxon>Eukaryota</taxon>
        <taxon>Fungi</taxon>
        <taxon>Dikarya</taxon>
        <taxon>Ascomycota</taxon>
        <taxon>Pezizomycotina</taxon>
        <taxon>Sordariomycetes</taxon>
        <taxon>Sordariomycetidae</taxon>
        <taxon>Sordariales</taxon>
        <taxon>Podosporaceae</taxon>
        <taxon>Cladorrhinum</taxon>
    </lineage>
</organism>
<dbReference type="SUPFAM" id="SSF48403">
    <property type="entry name" value="Ankyrin repeat"/>
    <property type="match status" value="1"/>
</dbReference>